<keyword evidence="2" id="KW-1185">Reference proteome</keyword>
<proteinExistence type="predicted"/>
<dbReference type="OrthoDB" id="1905293at2"/>
<dbReference type="InterPro" id="IPR043519">
    <property type="entry name" value="NT_sf"/>
</dbReference>
<accession>A0A3B0CIY0</accession>
<evidence type="ECO:0000313" key="2">
    <source>
        <dbReference type="Proteomes" id="UP000282311"/>
    </source>
</evidence>
<dbReference type="Gene3D" id="3.30.460.10">
    <property type="entry name" value="Beta Polymerase, domain 2"/>
    <property type="match status" value="1"/>
</dbReference>
<gene>
    <name evidence="1" type="ORF">D7M11_15250</name>
</gene>
<dbReference type="EMBL" id="RBAH01000010">
    <property type="protein sequence ID" value="RKN83936.1"/>
    <property type="molecule type" value="Genomic_DNA"/>
</dbReference>
<protein>
    <recommendedName>
        <fullName evidence="3">Nucleotidyltransferase domain-containing protein</fullName>
    </recommendedName>
</protein>
<dbReference type="Proteomes" id="UP000282311">
    <property type="component" value="Unassembled WGS sequence"/>
</dbReference>
<comment type="caution">
    <text evidence="1">The sequence shown here is derived from an EMBL/GenBank/DDBJ whole genome shotgun (WGS) entry which is preliminary data.</text>
</comment>
<organism evidence="1 2">
    <name type="scientific">Paenibacillus ginsengarvi</name>
    <dbReference type="NCBI Taxonomy" id="400777"/>
    <lineage>
        <taxon>Bacteria</taxon>
        <taxon>Bacillati</taxon>
        <taxon>Bacillota</taxon>
        <taxon>Bacilli</taxon>
        <taxon>Bacillales</taxon>
        <taxon>Paenibacillaceae</taxon>
        <taxon>Paenibacillus</taxon>
    </lineage>
</organism>
<dbReference type="SUPFAM" id="SSF81301">
    <property type="entry name" value="Nucleotidyltransferase"/>
    <property type="match status" value="1"/>
</dbReference>
<dbReference type="RefSeq" id="WP_120748100.1">
    <property type="nucleotide sequence ID" value="NZ_RBAH01000010.1"/>
</dbReference>
<name>A0A3B0CIY0_9BACL</name>
<evidence type="ECO:0008006" key="3">
    <source>
        <dbReference type="Google" id="ProtNLM"/>
    </source>
</evidence>
<sequence>MDRFLSFVVKAITESVKDVKGIVLKGSRQTEALVDIWSDYDLEVVLKPGAAVCEQEALRAADRIGLVVGSEIYRHGEHAFLYRTAIEYESQIYLLDMQLSAYTEWIAHQEGPFTVLYGELELGEAVQQGDATGHDPFASYEYEAVWFKYFIAIKRLARHDYLIGLHLLLDLVREYLVVVMIERDAERGTTIHRHGYGERLPAAMDLTLLDTSDPVKVFDFIANVAYEYDNKLVRYIKGYASRYEQVAGYIEQTKRFAARK</sequence>
<reference evidence="1 2" key="1">
    <citation type="journal article" date="2007" name="Int. J. Syst. Evol. Microbiol.">
        <title>Paenibacillus ginsengarvi sp. nov., isolated from soil from ginseng cultivation.</title>
        <authorList>
            <person name="Yoon M.H."/>
            <person name="Ten L.N."/>
            <person name="Im W.T."/>
        </authorList>
    </citation>
    <scope>NUCLEOTIDE SEQUENCE [LARGE SCALE GENOMIC DNA]</scope>
    <source>
        <strain evidence="1 2">KCTC 13059</strain>
    </source>
</reference>
<evidence type="ECO:0000313" key="1">
    <source>
        <dbReference type="EMBL" id="RKN83936.1"/>
    </source>
</evidence>
<dbReference type="AlphaFoldDB" id="A0A3B0CIY0"/>